<name>A0ACC1K6R3_9FUNG</name>
<evidence type="ECO:0000313" key="2">
    <source>
        <dbReference type="Proteomes" id="UP001140234"/>
    </source>
</evidence>
<sequence length="520" mass="53842">VLSERTRLSATALLLVEELARQMEMRFQPLCDLLFPSVMKTCGRANKVFITRGVNCLTTVITYAHIPEQTPNICSAAASDPSKTVRTSASKLLMSIVSCCTVPELTPHLPAVEKAIADGIVDANPEARTTARQSYEIYIKRFSDRVEQFHASLSATAKKYLKISDKSADSTRSAPNQLAAVRQRQPLRDRIAAQRAGAKPAATGAGDGPGAAVPGPQRPKPVRPIARPGPMAVRKADASAAAVAVPLALDVDTAEAEKAPAEPLAMGPKSRSLDSVLMSPSGAKPALPRMLSDDATVVATSAPDAEQAAVSPHDSGHASASPTASHPESRATSPGATAKASGTTSQAVVSSKTTPAQSGDEDSTKPAPTGTGAPKPAAASRAKRGPGLSFSSLGSSASRAAHGARAQPRSMVSSRVEEALRAQRPVSRATAGDGERRMTLRSDTRRESLGPCVRAAPASTSTGPGYLRATASSAQRVAGSAAAARGTKRRRRADGAEDDTTQAPPKAAKVGARRRSAAKR</sequence>
<evidence type="ECO:0000313" key="1">
    <source>
        <dbReference type="EMBL" id="KAJ2774378.1"/>
    </source>
</evidence>
<dbReference type="EMBL" id="JANBUJ010000105">
    <property type="protein sequence ID" value="KAJ2774378.1"/>
    <property type="molecule type" value="Genomic_DNA"/>
</dbReference>
<gene>
    <name evidence="1" type="ORF">IWQ57_000851</name>
</gene>
<feature type="non-terminal residue" evidence="1">
    <location>
        <position position="1"/>
    </location>
</feature>
<reference evidence="1" key="1">
    <citation type="submission" date="2022-07" db="EMBL/GenBank/DDBJ databases">
        <title>Phylogenomic reconstructions and comparative analyses of Kickxellomycotina fungi.</title>
        <authorList>
            <person name="Reynolds N.K."/>
            <person name="Stajich J.E."/>
            <person name="Barry K."/>
            <person name="Grigoriev I.V."/>
            <person name="Crous P."/>
            <person name="Smith M.E."/>
        </authorList>
    </citation>
    <scope>NUCLEOTIDE SEQUENCE</scope>
    <source>
        <strain evidence="1">CBS 109366</strain>
    </source>
</reference>
<keyword evidence="2" id="KW-1185">Reference proteome</keyword>
<proteinExistence type="predicted"/>
<dbReference type="Proteomes" id="UP001140234">
    <property type="component" value="Unassembled WGS sequence"/>
</dbReference>
<accession>A0ACC1K6R3</accession>
<organism evidence="1 2">
    <name type="scientific">Coemansia nantahalensis</name>
    <dbReference type="NCBI Taxonomy" id="2789366"/>
    <lineage>
        <taxon>Eukaryota</taxon>
        <taxon>Fungi</taxon>
        <taxon>Fungi incertae sedis</taxon>
        <taxon>Zoopagomycota</taxon>
        <taxon>Kickxellomycotina</taxon>
        <taxon>Kickxellomycetes</taxon>
        <taxon>Kickxellales</taxon>
        <taxon>Kickxellaceae</taxon>
        <taxon>Coemansia</taxon>
    </lineage>
</organism>
<comment type="caution">
    <text evidence="1">The sequence shown here is derived from an EMBL/GenBank/DDBJ whole genome shotgun (WGS) entry which is preliminary data.</text>
</comment>
<protein>
    <submittedName>
        <fullName evidence="1">Uncharacterized protein</fullName>
    </submittedName>
</protein>